<feature type="non-terminal residue" evidence="2">
    <location>
        <position position="1"/>
    </location>
</feature>
<feature type="region of interest" description="Disordered" evidence="1">
    <location>
        <begin position="208"/>
        <end position="269"/>
    </location>
</feature>
<organism evidence="2">
    <name type="scientific">Auxenochlorella protothecoides</name>
    <name type="common">Green microalga</name>
    <name type="synonym">Chlorella protothecoides</name>
    <dbReference type="NCBI Taxonomy" id="3075"/>
    <lineage>
        <taxon>Eukaryota</taxon>
        <taxon>Viridiplantae</taxon>
        <taxon>Chlorophyta</taxon>
        <taxon>core chlorophytes</taxon>
        <taxon>Trebouxiophyceae</taxon>
        <taxon>Chlorellales</taxon>
        <taxon>Chlorellaceae</taxon>
        <taxon>Auxenochlorella</taxon>
    </lineage>
</organism>
<evidence type="ECO:0000256" key="1">
    <source>
        <dbReference type="SAM" id="MobiDB-lite"/>
    </source>
</evidence>
<feature type="compositionally biased region" description="Polar residues" evidence="1">
    <location>
        <begin position="127"/>
        <end position="136"/>
    </location>
</feature>
<feature type="region of interest" description="Disordered" evidence="1">
    <location>
        <begin position="96"/>
        <end position="193"/>
    </location>
</feature>
<accession>A0A1D1ZMC9</accession>
<reference evidence="2" key="1">
    <citation type="submission" date="2015-08" db="EMBL/GenBank/DDBJ databases">
        <authorList>
            <person name="Babu N.S."/>
            <person name="Beckwith C.J."/>
            <person name="Beseler K.G."/>
            <person name="Brison A."/>
            <person name="Carone J.V."/>
            <person name="Caskin T.P."/>
            <person name="Diamond M."/>
            <person name="Durham M.E."/>
            <person name="Foxe J.M."/>
            <person name="Go M."/>
            <person name="Henderson B.A."/>
            <person name="Jones I.B."/>
            <person name="McGettigan J.A."/>
            <person name="Micheletti S.J."/>
            <person name="Nasrallah M.E."/>
            <person name="Ortiz D."/>
            <person name="Piller C.R."/>
            <person name="Privatt S.R."/>
            <person name="Schneider S.L."/>
            <person name="Sharp S."/>
            <person name="Smith T.C."/>
            <person name="Stanton J.D."/>
            <person name="Ullery H.E."/>
            <person name="Wilson R.J."/>
            <person name="Serrano M.G."/>
            <person name="Buck G."/>
            <person name="Lee V."/>
            <person name="Wang Y."/>
            <person name="Carvalho R."/>
            <person name="Voegtly L."/>
            <person name="Shi R."/>
            <person name="Duckworth R."/>
            <person name="Johnson A."/>
            <person name="Loviza R."/>
            <person name="Walstead R."/>
            <person name="Shah Z."/>
            <person name="Kiflezghi M."/>
            <person name="Wade K."/>
            <person name="Ball S.L."/>
            <person name="Bradley K.W."/>
            <person name="Asai D.J."/>
            <person name="Bowman C.A."/>
            <person name="Russell D.A."/>
            <person name="Pope W.H."/>
            <person name="Jacobs-Sera D."/>
            <person name="Hendrix R.W."/>
            <person name="Hatfull G.F."/>
        </authorList>
    </citation>
    <scope>NUCLEOTIDE SEQUENCE</scope>
</reference>
<dbReference type="EMBL" id="GDKF01010645">
    <property type="protein sequence ID" value="JAT67977.1"/>
    <property type="molecule type" value="Transcribed_RNA"/>
</dbReference>
<sequence>RSQRRSASASHPPAATSSAARLATSCAAAAMLMPGAPWPSTPTRCSSQACSSASRVSAAVQARAAKLTSSGASTSRAARAQRAAAARHVAACAGTAAEKGVGRGRDRGPSPAPSGRKDSGRPRAFSPTASAGSLSWNADPAAGPTMEARTSAPAAATMRSPREDRREARTGSTTPLPSGPAWRGGHRSGEHLGHPASVLKRCSAMMRQVPGLPGPRGTGNGIRQGSSLQKRRTPEPTCSPSAPRARHSRSRSASSSVIPTPGSWHSTPAKEDSMFCASWRPLSCPLPGRSSEHARAAAASISRCPIVCGKGGCEGFEFSFSHQTMLRLELLGEHYMSGPGAWCRAAA</sequence>
<gene>
    <name evidence="2" type="ORF">g.101431</name>
</gene>
<evidence type="ECO:0000313" key="2">
    <source>
        <dbReference type="EMBL" id="JAT67977.1"/>
    </source>
</evidence>
<feature type="compositionally biased region" description="Basic and acidic residues" evidence="1">
    <location>
        <begin position="160"/>
        <end position="169"/>
    </location>
</feature>
<dbReference type="AlphaFoldDB" id="A0A1D1ZMC9"/>
<proteinExistence type="predicted"/>
<protein>
    <submittedName>
        <fullName evidence="2">Uncharacterized protein</fullName>
    </submittedName>
</protein>
<name>A0A1D1ZMC9_AUXPR</name>